<proteinExistence type="predicted"/>
<accession>A0ABD0RWT3</accession>
<evidence type="ECO:0000313" key="1">
    <source>
        <dbReference type="EMBL" id="KAL0202531.1"/>
    </source>
</evidence>
<dbReference type="AlphaFoldDB" id="A0ABD0RWT3"/>
<gene>
    <name evidence="1" type="ORF">M9458_000549</name>
</gene>
<dbReference type="Proteomes" id="UP001529510">
    <property type="component" value="Unassembled WGS sequence"/>
</dbReference>
<sequence>GAEVDNRLLQLTQGTRSMAEFAIDEWDQRALKAVFHRALSPELKNELAYRDPAPDLESLIDVAIRLDNPIRDRQGERHHETRLPEILWFYGTFLTDGV</sequence>
<organism evidence="1 2">
    <name type="scientific">Cirrhinus mrigala</name>
    <name type="common">Mrigala</name>
    <dbReference type="NCBI Taxonomy" id="683832"/>
    <lineage>
        <taxon>Eukaryota</taxon>
        <taxon>Metazoa</taxon>
        <taxon>Chordata</taxon>
        <taxon>Craniata</taxon>
        <taxon>Vertebrata</taxon>
        <taxon>Euteleostomi</taxon>
        <taxon>Actinopterygii</taxon>
        <taxon>Neopterygii</taxon>
        <taxon>Teleostei</taxon>
        <taxon>Ostariophysi</taxon>
        <taxon>Cypriniformes</taxon>
        <taxon>Cyprinidae</taxon>
        <taxon>Labeoninae</taxon>
        <taxon>Labeonini</taxon>
        <taxon>Cirrhinus</taxon>
    </lineage>
</organism>
<name>A0ABD0RWT3_CIRMR</name>
<keyword evidence="2" id="KW-1185">Reference proteome</keyword>
<feature type="non-terminal residue" evidence="1">
    <location>
        <position position="1"/>
    </location>
</feature>
<reference evidence="1 2" key="1">
    <citation type="submission" date="2024-05" db="EMBL/GenBank/DDBJ databases">
        <title>Genome sequencing and assembly of Indian major carp, Cirrhinus mrigala (Hamilton, 1822).</title>
        <authorList>
            <person name="Mohindra V."/>
            <person name="Chowdhury L.M."/>
            <person name="Lal K."/>
            <person name="Jena J.K."/>
        </authorList>
    </citation>
    <scope>NUCLEOTIDE SEQUENCE [LARGE SCALE GENOMIC DNA]</scope>
    <source>
        <strain evidence="1">CM1030</strain>
        <tissue evidence="1">Blood</tissue>
    </source>
</reference>
<evidence type="ECO:0000313" key="2">
    <source>
        <dbReference type="Proteomes" id="UP001529510"/>
    </source>
</evidence>
<feature type="non-terminal residue" evidence="1">
    <location>
        <position position="98"/>
    </location>
</feature>
<protein>
    <submittedName>
        <fullName evidence="1">Uncharacterized protein</fullName>
    </submittedName>
</protein>
<comment type="caution">
    <text evidence="1">The sequence shown here is derived from an EMBL/GenBank/DDBJ whole genome shotgun (WGS) entry which is preliminary data.</text>
</comment>
<dbReference type="EMBL" id="JAMKFB020000001">
    <property type="protein sequence ID" value="KAL0202531.1"/>
    <property type="molecule type" value="Genomic_DNA"/>
</dbReference>